<feature type="non-terminal residue" evidence="1">
    <location>
        <position position="1"/>
    </location>
</feature>
<dbReference type="Proteomes" id="UP000011014">
    <property type="component" value="Unassembled WGS sequence"/>
</dbReference>
<gene>
    <name evidence="1" type="ORF">GSOID_T00030649001</name>
</gene>
<proteinExistence type="predicted"/>
<organism evidence="1">
    <name type="scientific">Oikopleura dioica</name>
    <name type="common">Tunicate</name>
    <dbReference type="NCBI Taxonomy" id="34765"/>
    <lineage>
        <taxon>Eukaryota</taxon>
        <taxon>Metazoa</taxon>
        <taxon>Chordata</taxon>
        <taxon>Tunicata</taxon>
        <taxon>Appendicularia</taxon>
        <taxon>Copelata</taxon>
        <taxon>Oikopleuridae</taxon>
        <taxon>Oikopleura</taxon>
    </lineage>
</organism>
<accession>E4Y9J4</accession>
<dbReference type="EMBL" id="FN654340">
    <property type="protein sequence ID" value="CBY32231.1"/>
    <property type="molecule type" value="Genomic_DNA"/>
</dbReference>
<name>E4Y9J4_OIKDI</name>
<evidence type="ECO:0000313" key="1">
    <source>
        <dbReference type="EMBL" id="CBY32231.1"/>
    </source>
</evidence>
<sequence>GIDCRCLLDSVGLGQDF</sequence>
<reference evidence="1" key="1">
    <citation type="journal article" date="2010" name="Science">
        <title>Plasticity of animal genome architecture unmasked by rapid evolution of a pelagic tunicate.</title>
        <authorList>
            <person name="Denoeud F."/>
            <person name="Henriet S."/>
            <person name="Mungpakdee S."/>
            <person name="Aury J.M."/>
            <person name="Da Silva C."/>
            <person name="Brinkmann H."/>
            <person name="Mikhaleva J."/>
            <person name="Olsen L.C."/>
            <person name="Jubin C."/>
            <person name="Canestro C."/>
            <person name="Bouquet J.M."/>
            <person name="Danks G."/>
            <person name="Poulain J."/>
            <person name="Campsteijn C."/>
            <person name="Adamski M."/>
            <person name="Cross I."/>
            <person name="Yadetie F."/>
            <person name="Muffato M."/>
            <person name="Louis A."/>
            <person name="Butcher S."/>
            <person name="Tsagkogeorga G."/>
            <person name="Konrad A."/>
            <person name="Singh S."/>
            <person name="Jensen M.F."/>
            <person name="Cong E.H."/>
            <person name="Eikeseth-Otteraa H."/>
            <person name="Noel B."/>
            <person name="Anthouard V."/>
            <person name="Porcel B.M."/>
            <person name="Kachouri-Lafond R."/>
            <person name="Nishino A."/>
            <person name="Ugolini M."/>
            <person name="Chourrout P."/>
            <person name="Nishida H."/>
            <person name="Aasland R."/>
            <person name="Huzurbazar S."/>
            <person name="Westhof E."/>
            <person name="Delsuc F."/>
            <person name="Lehrach H."/>
            <person name="Reinhardt R."/>
            <person name="Weissenbach J."/>
            <person name="Roy S.W."/>
            <person name="Artiguenave F."/>
            <person name="Postlethwait J.H."/>
            <person name="Manak J.R."/>
            <person name="Thompson E.M."/>
            <person name="Jaillon O."/>
            <person name="Du Pasquier L."/>
            <person name="Boudinot P."/>
            <person name="Liberles D.A."/>
            <person name="Volff J.N."/>
            <person name="Philippe H."/>
            <person name="Lenhard B."/>
            <person name="Roest Crollius H."/>
            <person name="Wincker P."/>
            <person name="Chourrout D."/>
        </authorList>
    </citation>
    <scope>NUCLEOTIDE SEQUENCE [LARGE SCALE GENOMIC DNA]</scope>
</reference>
<protein>
    <submittedName>
        <fullName evidence="1">Uncharacterized protein</fullName>
    </submittedName>
</protein>
<dbReference type="AlphaFoldDB" id="E4Y9J4"/>